<dbReference type="Gene3D" id="3.40.190.10">
    <property type="entry name" value="Periplasmic binding protein-like II"/>
    <property type="match status" value="2"/>
</dbReference>
<keyword evidence="3" id="KW-0238">DNA-binding</keyword>
<accession>A0ABV8S1R1</accession>
<dbReference type="PROSITE" id="PS50931">
    <property type="entry name" value="HTH_LYSR"/>
    <property type="match status" value="1"/>
</dbReference>
<dbReference type="Proteomes" id="UP001595756">
    <property type="component" value="Unassembled WGS sequence"/>
</dbReference>
<dbReference type="Pfam" id="PF03466">
    <property type="entry name" value="LysR_substrate"/>
    <property type="match status" value="1"/>
</dbReference>
<dbReference type="InterPro" id="IPR036388">
    <property type="entry name" value="WH-like_DNA-bd_sf"/>
</dbReference>
<evidence type="ECO:0000259" key="5">
    <source>
        <dbReference type="PROSITE" id="PS50931"/>
    </source>
</evidence>
<keyword evidence="7" id="KW-1185">Reference proteome</keyword>
<keyword evidence="2" id="KW-0805">Transcription regulation</keyword>
<evidence type="ECO:0000256" key="3">
    <source>
        <dbReference type="ARBA" id="ARBA00023125"/>
    </source>
</evidence>
<sequence length="291" mass="32172">MRELNLDQLRTLVTIVEHGSFIAAARILHLAPPTVSLHINELEERLGIPLLLRKRKKVEPTGAGAALIDRAQWLLNQSNALREHMQLHAAGKTGRVRVSAATPVIAYLLPKALERLAQKHPGIEVELAVLNSREAMDRVAKGLLDIAAVALPQSPMPEVQVLPWRKDPVVALIPAHWEHPKQASAAWLATKPLILNDDTTQLARITTEWFAAANLRPPAKIRVNYNDSAKSLVGAGYGATLLSYETLHPQIDQRIKVLPLNPPLWRPMGIASRSGPLEIAVRHVLEELKRI</sequence>
<comment type="caution">
    <text evidence="6">The sequence shown here is derived from an EMBL/GenBank/DDBJ whole genome shotgun (WGS) entry which is preliminary data.</text>
</comment>
<feature type="domain" description="HTH lysR-type" evidence="5">
    <location>
        <begin position="4"/>
        <end position="61"/>
    </location>
</feature>
<dbReference type="EMBL" id="JBHSDY010000010">
    <property type="protein sequence ID" value="MFC4299087.1"/>
    <property type="molecule type" value="Genomic_DNA"/>
</dbReference>
<dbReference type="RefSeq" id="WP_376813645.1">
    <property type="nucleotide sequence ID" value="NZ_JBHSDY010000010.1"/>
</dbReference>
<evidence type="ECO:0000256" key="4">
    <source>
        <dbReference type="ARBA" id="ARBA00023163"/>
    </source>
</evidence>
<dbReference type="PANTHER" id="PTHR30419">
    <property type="entry name" value="HTH-TYPE TRANSCRIPTIONAL REGULATOR YBHD"/>
    <property type="match status" value="1"/>
</dbReference>
<evidence type="ECO:0000256" key="2">
    <source>
        <dbReference type="ARBA" id="ARBA00023015"/>
    </source>
</evidence>
<evidence type="ECO:0000313" key="7">
    <source>
        <dbReference type="Proteomes" id="UP001595756"/>
    </source>
</evidence>
<dbReference type="InterPro" id="IPR005119">
    <property type="entry name" value="LysR_subst-bd"/>
</dbReference>
<dbReference type="SUPFAM" id="SSF53850">
    <property type="entry name" value="Periplasmic binding protein-like II"/>
    <property type="match status" value="1"/>
</dbReference>
<dbReference type="CDD" id="cd05466">
    <property type="entry name" value="PBP2_LTTR_substrate"/>
    <property type="match status" value="1"/>
</dbReference>
<dbReference type="InterPro" id="IPR036390">
    <property type="entry name" value="WH_DNA-bd_sf"/>
</dbReference>
<organism evidence="6 7">
    <name type="scientific">Castellaniella hirudinis</name>
    <dbReference type="NCBI Taxonomy" id="1144617"/>
    <lineage>
        <taxon>Bacteria</taxon>
        <taxon>Pseudomonadati</taxon>
        <taxon>Pseudomonadota</taxon>
        <taxon>Betaproteobacteria</taxon>
        <taxon>Burkholderiales</taxon>
        <taxon>Alcaligenaceae</taxon>
        <taxon>Castellaniella</taxon>
    </lineage>
</organism>
<dbReference type="InterPro" id="IPR000847">
    <property type="entry name" value="LysR_HTH_N"/>
</dbReference>
<comment type="similarity">
    <text evidence="1">Belongs to the LysR transcriptional regulatory family.</text>
</comment>
<protein>
    <submittedName>
        <fullName evidence="6">LysR family transcriptional regulator</fullName>
    </submittedName>
</protein>
<dbReference type="InterPro" id="IPR050950">
    <property type="entry name" value="HTH-type_LysR_regulators"/>
</dbReference>
<proteinExistence type="inferred from homology"/>
<evidence type="ECO:0000313" key="6">
    <source>
        <dbReference type="EMBL" id="MFC4299087.1"/>
    </source>
</evidence>
<dbReference type="Pfam" id="PF00126">
    <property type="entry name" value="HTH_1"/>
    <property type="match status" value="1"/>
</dbReference>
<keyword evidence="4" id="KW-0804">Transcription</keyword>
<dbReference type="SUPFAM" id="SSF46785">
    <property type="entry name" value="Winged helix' DNA-binding domain"/>
    <property type="match status" value="1"/>
</dbReference>
<gene>
    <name evidence="6" type="ORF">ACFO0J_13655</name>
</gene>
<dbReference type="Gene3D" id="1.10.10.10">
    <property type="entry name" value="Winged helix-like DNA-binding domain superfamily/Winged helix DNA-binding domain"/>
    <property type="match status" value="1"/>
</dbReference>
<reference evidence="7" key="1">
    <citation type="journal article" date="2019" name="Int. J. Syst. Evol. Microbiol.">
        <title>The Global Catalogue of Microorganisms (GCM) 10K type strain sequencing project: providing services to taxonomists for standard genome sequencing and annotation.</title>
        <authorList>
            <consortium name="The Broad Institute Genomics Platform"/>
            <consortium name="The Broad Institute Genome Sequencing Center for Infectious Disease"/>
            <person name="Wu L."/>
            <person name="Ma J."/>
        </authorList>
    </citation>
    <scope>NUCLEOTIDE SEQUENCE [LARGE SCALE GENOMIC DNA]</scope>
    <source>
        <strain evidence="7">CGMCC 1.19029</strain>
    </source>
</reference>
<name>A0ABV8S1R1_9BURK</name>
<evidence type="ECO:0000256" key="1">
    <source>
        <dbReference type="ARBA" id="ARBA00009437"/>
    </source>
</evidence>